<protein>
    <submittedName>
        <fullName evidence="3">Transposase</fullName>
    </submittedName>
</protein>
<name>A0A0R3Q3R7_9BILA</name>
<evidence type="ECO:0000313" key="1">
    <source>
        <dbReference type="EMBL" id="VDO07279.1"/>
    </source>
</evidence>
<evidence type="ECO:0000313" key="2">
    <source>
        <dbReference type="Proteomes" id="UP000280834"/>
    </source>
</evidence>
<sequence length="89" mass="10428">WVEDTNFIKKCNERAAITVEACIADGLIIDLNSKVTRNGKAPNRNFWPFLILICGTRSPHFITGRILFTDVHLHRQWSWECFIQNYISY</sequence>
<gene>
    <name evidence="1" type="ORF">BTMF_LOCUS299</name>
</gene>
<dbReference type="AlphaFoldDB" id="A0A0R3Q3R7"/>
<reference evidence="1 2" key="2">
    <citation type="submission" date="2018-11" db="EMBL/GenBank/DDBJ databases">
        <authorList>
            <consortium name="Pathogen Informatics"/>
        </authorList>
    </citation>
    <scope>NUCLEOTIDE SEQUENCE [LARGE SCALE GENOMIC DNA]</scope>
</reference>
<accession>A0A0R3Q3R7</accession>
<evidence type="ECO:0000313" key="3">
    <source>
        <dbReference type="WBParaSite" id="BTMF_0000093501-mRNA-1"/>
    </source>
</evidence>
<dbReference type="Proteomes" id="UP000280834">
    <property type="component" value="Unassembled WGS sequence"/>
</dbReference>
<organism evidence="3">
    <name type="scientific">Brugia timori</name>
    <dbReference type="NCBI Taxonomy" id="42155"/>
    <lineage>
        <taxon>Eukaryota</taxon>
        <taxon>Metazoa</taxon>
        <taxon>Ecdysozoa</taxon>
        <taxon>Nematoda</taxon>
        <taxon>Chromadorea</taxon>
        <taxon>Rhabditida</taxon>
        <taxon>Spirurina</taxon>
        <taxon>Spiruromorpha</taxon>
        <taxon>Filarioidea</taxon>
        <taxon>Onchocercidae</taxon>
        <taxon>Brugia</taxon>
    </lineage>
</organism>
<keyword evidence="2" id="KW-1185">Reference proteome</keyword>
<reference evidence="3" key="1">
    <citation type="submission" date="2017-02" db="UniProtKB">
        <authorList>
            <consortium name="WormBaseParasite"/>
        </authorList>
    </citation>
    <scope>IDENTIFICATION</scope>
</reference>
<dbReference type="EMBL" id="UZAG01000130">
    <property type="protein sequence ID" value="VDO07279.1"/>
    <property type="molecule type" value="Genomic_DNA"/>
</dbReference>
<proteinExistence type="predicted"/>
<dbReference type="WBParaSite" id="BTMF_0000093501-mRNA-1">
    <property type="protein sequence ID" value="BTMF_0000093501-mRNA-1"/>
    <property type="gene ID" value="BTMF_0000093501"/>
</dbReference>